<evidence type="ECO:0000313" key="2">
    <source>
        <dbReference type="EMBL" id="KAK6971450.1"/>
    </source>
</evidence>
<proteinExistence type="predicted"/>
<comment type="caution">
    <text evidence="2">The sequence shown here is derived from an EMBL/GenBank/DDBJ whole genome shotgun (WGS) entry which is preliminary data.</text>
</comment>
<feature type="region of interest" description="Disordered" evidence="1">
    <location>
        <begin position="1"/>
        <end position="23"/>
    </location>
</feature>
<dbReference type="EMBL" id="JAWWNJ010000212">
    <property type="protein sequence ID" value="KAK6971450.1"/>
    <property type="molecule type" value="Genomic_DNA"/>
</dbReference>
<keyword evidence="3" id="KW-1185">Reference proteome</keyword>
<evidence type="ECO:0000256" key="1">
    <source>
        <dbReference type="SAM" id="MobiDB-lite"/>
    </source>
</evidence>
<feature type="region of interest" description="Disordered" evidence="1">
    <location>
        <begin position="182"/>
        <end position="220"/>
    </location>
</feature>
<evidence type="ECO:0000313" key="3">
    <source>
        <dbReference type="Proteomes" id="UP001362999"/>
    </source>
</evidence>
<reference evidence="2 3" key="1">
    <citation type="journal article" date="2024" name="J Genomics">
        <title>Draft genome sequencing and assembly of Favolaschia claudopus CIRM-BRFM 2984 isolated from oak limbs.</title>
        <authorList>
            <person name="Navarro D."/>
            <person name="Drula E."/>
            <person name="Chaduli D."/>
            <person name="Cazenave R."/>
            <person name="Ahrendt S."/>
            <person name="Wang J."/>
            <person name="Lipzen A."/>
            <person name="Daum C."/>
            <person name="Barry K."/>
            <person name="Grigoriev I.V."/>
            <person name="Favel A."/>
            <person name="Rosso M.N."/>
            <person name="Martin F."/>
        </authorList>
    </citation>
    <scope>NUCLEOTIDE SEQUENCE [LARGE SCALE GENOMIC DNA]</scope>
    <source>
        <strain evidence="2 3">CIRM-BRFM 2984</strain>
    </source>
</reference>
<sequence length="220" mass="24198">MRVRDVRGKTHIPTSDEASEKSRCDAPDLLPILRWAFSGLNRFAPPLQQQSIQSGLMDVQGTYSGGGSCGIAATNFVELRAGLPIPRWQAEQSSLFRDLILQDLLLYHLIARGKTTTYSDWVVPCTHNGEVSLFTDVAVGYNDFNLNQLAPNHPIFDWIQSTAQQPAAFGPHTDVFASEPERSLAVNPKTCSNSNSSSTTDQSANSHVPLPQHDLPIRNQ</sequence>
<dbReference type="Proteomes" id="UP001362999">
    <property type="component" value="Unassembled WGS sequence"/>
</dbReference>
<dbReference type="AlphaFoldDB" id="A0AAV9Z4L5"/>
<gene>
    <name evidence="2" type="ORF">R3P38DRAFT_3242423</name>
</gene>
<organism evidence="2 3">
    <name type="scientific">Favolaschia claudopus</name>
    <dbReference type="NCBI Taxonomy" id="2862362"/>
    <lineage>
        <taxon>Eukaryota</taxon>
        <taxon>Fungi</taxon>
        <taxon>Dikarya</taxon>
        <taxon>Basidiomycota</taxon>
        <taxon>Agaricomycotina</taxon>
        <taxon>Agaricomycetes</taxon>
        <taxon>Agaricomycetidae</taxon>
        <taxon>Agaricales</taxon>
        <taxon>Marasmiineae</taxon>
        <taxon>Mycenaceae</taxon>
        <taxon>Favolaschia</taxon>
    </lineage>
</organism>
<protein>
    <submittedName>
        <fullName evidence="2">Uncharacterized protein</fullName>
    </submittedName>
</protein>
<name>A0AAV9Z4L5_9AGAR</name>
<accession>A0AAV9Z4L5</accession>
<feature type="compositionally biased region" description="Low complexity" evidence="1">
    <location>
        <begin position="190"/>
        <end position="206"/>
    </location>
</feature>